<dbReference type="STRING" id="93057.EU95_2011"/>
<comment type="caution">
    <text evidence="2">The sequence shown here is derived from an EMBL/GenBank/DDBJ whole genome shotgun (WGS) entry which is preliminary data.</text>
</comment>
<dbReference type="eggNOG" id="COG0457">
    <property type="taxonomic scope" value="Bacteria"/>
</dbReference>
<dbReference type="PANTHER" id="PTHR12788">
    <property type="entry name" value="PROTEIN-TYROSINE SULFOTRANSFERASE 2"/>
    <property type="match status" value="1"/>
</dbReference>
<organism evidence="2 3">
    <name type="scientific">Prochlorococcus marinus str. MIT 9201</name>
    <dbReference type="NCBI Taxonomy" id="93057"/>
    <lineage>
        <taxon>Bacteria</taxon>
        <taxon>Bacillati</taxon>
        <taxon>Cyanobacteriota</taxon>
        <taxon>Cyanophyceae</taxon>
        <taxon>Synechococcales</taxon>
        <taxon>Prochlorococcaceae</taxon>
        <taxon>Prochlorococcus</taxon>
    </lineage>
</organism>
<dbReference type="Gene3D" id="1.25.40.10">
    <property type="entry name" value="Tetratricopeptide repeat domain"/>
    <property type="match status" value="2"/>
</dbReference>
<dbReference type="SUPFAM" id="SSF48452">
    <property type="entry name" value="TPR-like"/>
    <property type="match status" value="2"/>
</dbReference>
<dbReference type="GO" id="GO:0008476">
    <property type="term" value="F:protein-tyrosine sulfotransferase activity"/>
    <property type="evidence" value="ECO:0007669"/>
    <property type="project" value="InterPro"/>
</dbReference>
<accession>A0A0A1ZZY5</accession>
<proteinExistence type="predicted"/>
<dbReference type="SMART" id="SM00028">
    <property type="entry name" value="TPR"/>
    <property type="match status" value="5"/>
</dbReference>
<reference evidence="3" key="1">
    <citation type="journal article" date="2014" name="Sci. Data">
        <title>Genomes of diverse isolates of the marine cyanobacterium Prochlorococcus.</title>
        <authorList>
            <person name="Biller S."/>
            <person name="Berube P."/>
            <person name="Thompson J."/>
            <person name="Kelly L."/>
            <person name="Roggensack S."/>
            <person name="Awad L."/>
            <person name="Roache-Johnson K."/>
            <person name="Ding H."/>
            <person name="Giovannoni S.J."/>
            <person name="Moore L.R."/>
            <person name="Chisholm S.W."/>
        </authorList>
    </citation>
    <scope>NUCLEOTIDE SEQUENCE [LARGE SCALE GENOMIC DNA]</scope>
    <source>
        <strain evidence="3">MIT 9201</strain>
    </source>
</reference>
<dbReference type="InterPro" id="IPR019734">
    <property type="entry name" value="TPR_rpt"/>
</dbReference>
<keyword evidence="1 2" id="KW-0808">Transferase</keyword>
<dbReference type="InterPro" id="IPR026634">
    <property type="entry name" value="TPST-like"/>
</dbReference>
<evidence type="ECO:0000313" key="3">
    <source>
        <dbReference type="Proteomes" id="UP000030355"/>
    </source>
</evidence>
<dbReference type="EMBL" id="JNAL01000021">
    <property type="protein sequence ID" value="KGF94136.1"/>
    <property type="molecule type" value="Genomic_DNA"/>
</dbReference>
<name>A0A0A1ZZY5_PROMR</name>
<sequence>MKTRINIKTIKLNLEMDKKTLEINTAVEIAKKKYKQGDLVKASEIYKNLINKKIYTYDLLLSYGVFNMAIKNNLLAKKLFIFSIKKYPVFSKPYILLAEILSLENNFKEALKVLLAAQKIKNSNSEIEYNLSVLYKKMGLLKEALVSINEALKFSTSIDVYQVLKSDILIDMNENEEAKKLLLNLNIRKKNNLYFNKEILISKVYLNQKNYKKAESVLLKLKTLYSSQIALYLNLSNLYLKSKDLKKGIKVLLESIKRFPDFTPLKSNLALMYRNSGQLDLAVKTHLDIINKEKFNFNSYFELTTIYDFSDHQEQLNNLLNIDINQLSQIAKIYISFSKANIYHQKKDYQNSSYFLKIANDEKLKLQPSDLNKKLETGEYYRNLILKNTSNSGKIKDDNRFLFIVGMPRCGSTLLENILSLNSEVNDMGEVRFLEESLKEAEDLNKVRGIYKEKISNSNPLNKIHTDKNLFNFFYCPIICNYFPNAKIIHCFRNPFDNVFSIYKTNFLNQSFSSSLDDIAQLYKYHLELMNEYKSRYGSKIYSYDHDQVVQNPEESIRKLIKWLKWEWDPKYLSPEESKRNVFTASNAQVRKKINSQSLGYWQKYKNLLDPVSQSLLTCDSLIGS</sequence>
<dbReference type="SUPFAM" id="SSF52540">
    <property type="entry name" value="P-loop containing nucleoside triphosphate hydrolases"/>
    <property type="match status" value="1"/>
</dbReference>
<dbReference type="Pfam" id="PF13181">
    <property type="entry name" value="TPR_8"/>
    <property type="match status" value="1"/>
</dbReference>
<dbReference type="Pfam" id="PF13469">
    <property type="entry name" value="Sulfotransfer_3"/>
    <property type="match status" value="2"/>
</dbReference>
<dbReference type="InterPro" id="IPR011990">
    <property type="entry name" value="TPR-like_helical_dom_sf"/>
</dbReference>
<protein>
    <submittedName>
        <fullName evidence="2">Sulfotransferase:TPR repeat</fullName>
    </submittedName>
</protein>
<evidence type="ECO:0000313" key="2">
    <source>
        <dbReference type="EMBL" id="KGF94136.1"/>
    </source>
</evidence>
<dbReference type="AlphaFoldDB" id="A0A0A1ZZY5"/>
<dbReference type="Proteomes" id="UP000030355">
    <property type="component" value="Unassembled WGS sequence"/>
</dbReference>
<dbReference type="Gene3D" id="3.40.50.300">
    <property type="entry name" value="P-loop containing nucleotide triphosphate hydrolases"/>
    <property type="match status" value="1"/>
</dbReference>
<gene>
    <name evidence="2" type="ORF">EU95_2011</name>
</gene>
<dbReference type="PANTHER" id="PTHR12788:SF10">
    <property type="entry name" value="PROTEIN-TYROSINE SULFOTRANSFERASE"/>
    <property type="match status" value="1"/>
</dbReference>
<dbReference type="InterPro" id="IPR027417">
    <property type="entry name" value="P-loop_NTPase"/>
</dbReference>
<evidence type="ECO:0000256" key="1">
    <source>
        <dbReference type="ARBA" id="ARBA00022679"/>
    </source>
</evidence>